<sequence>MKVRIFATFLILISTLGVDLTYAQSQRFNEQQLEQLCTQFPFNGRCEGFKEFMYGPGVQAECLFKFFEKEPERKCRVSVTEQGLTVYFKELDSLDFVSSQSRYRKLKIPANQIFAISSQRWVMSDRERNTSVIEKYRPIPLLIQFLNVEVGFVAASNSPNNNRSNILKIFVEESPINYLNLFGLVNSAPKVLLDNGIVAQLETVEPVKDNSQQVKQLLETKQCIKCDLRGANLEKAKLEAANLEGANLEGANLAGADLKNTYLVGANFRKANLTKANLEAAKLVAANLSEANLFDADLQGANLQGANLQSANLSNANLIAPTMMQDANLQNANLSEASLDGANLERANLQNANLEKASLRKGLVYINPDKNRSDRSPRAAEFEFQTNLSQANLQGANLSGANLSKVIFDRTNLQEANLTGTNLKERDLANANICGATMSDGSRSDRTCQ</sequence>
<dbReference type="PANTHER" id="PTHR14136">
    <property type="entry name" value="BTB_POZ DOMAIN-CONTAINING PROTEIN KCTD9"/>
    <property type="match status" value="1"/>
</dbReference>
<gene>
    <name evidence="1" type="ORF">ACE1CA_17190</name>
</gene>
<dbReference type="InterPro" id="IPR001646">
    <property type="entry name" value="5peptide_repeat"/>
</dbReference>
<proteinExistence type="predicted"/>
<protein>
    <submittedName>
        <fullName evidence="1">Pentapeptide repeat-containing protein</fullName>
    </submittedName>
</protein>
<dbReference type="Pfam" id="PF00805">
    <property type="entry name" value="Pentapeptide"/>
    <property type="match status" value="4"/>
</dbReference>
<dbReference type="Proteomes" id="UP001576780">
    <property type="component" value="Unassembled WGS sequence"/>
</dbReference>
<evidence type="ECO:0000313" key="1">
    <source>
        <dbReference type="EMBL" id="MFB2836272.1"/>
    </source>
</evidence>
<dbReference type="RefSeq" id="WP_413278660.1">
    <property type="nucleotide sequence ID" value="NZ_JBHFNT010000145.1"/>
</dbReference>
<reference evidence="1 2" key="1">
    <citation type="submission" date="2024-09" db="EMBL/GenBank/DDBJ databases">
        <title>Floridaenema gen nov. (Aerosakkonemataceae, Aerosakkonematales ord. nov., Cyanobacteria) from benthic tropical and subtropical fresh waters, with the description of four new species.</title>
        <authorList>
            <person name="Moretto J.A."/>
            <person name="Berthold D.E."/>
            <person name="Lefler F.W."/>
            <person name="Huang I.-S."/>
            <person name="Laughinghouse H. IV."/>
        </authorList>
    </citation>
    <scope>NUCLEOTIDE SEQUENCE [LARGE SCALE GENOMIC DNA]</scope>
    <source>
        <strain evidence="1 2">BLCC-F167</strain>
    </source>
</reference>
<dbReference type="InterPro" id="IPR051082">
    <property type="entry name" value="Pentapeptide-BTB/POZ_domain"/>
</dbReference>
<evidence type="ECO:0000313" key="2">
    <source>
        <dbReference type="Proteomes" id="UP001576780"/>
    </source>
</evidence>
<dbReference type="Gene3D" id="2.160.20.80">
    <property type="entry name" value="E3 ubiquitin-protein ligase SopA"/>
    <property type="match status" value="2"/>
</dbReference>
<name>A0ABV4WMH9_9CYAN</name>
<comment type="caution">
    <text evidence="1">The sequence shown here is derived from an EMBL/GenBank/DDBJ whole genome shotgun (WGS) entry which is preliminary data.</text>
</comment>
<dbReference type="SUPFAM" id="SSF141571">
    <property type="entry name" value="Pentapeptide repeat-like"/>
    <property type="match status" value="1"/>
</dbReference>
<dbReference type="PANTHER" id="PTHR14136:SF17">
    <property type="entry name" value="BTB_POZ DOMAIN-CONTAINING PROTEIN KCTD9"/>
    <property type="match status" value="1"/>
</dbReference>
<dbReference type="EMBL" id="JBHFNT010000145">
    <property type="protein sequence ID" value="MFB2836272.1"/>
    <property type="molecule type" value="Genomic_DNA"/>
</dbReference>
<keyword evidence="2" id="KW-1185">Reference proteome</keyword>
<organism evidence="1 2">
    <name type="scientific">Floridaenema evergladense BLCC-F167</name>
    <dbReference type="NCBI Taxonomy" id="3153639"/>
    <lineage>
        <taxon>Bacteria</taxon>
        <taxon>Bacillati</taxon>
        <taxon>Cyanobacteriota</taxon>
        <taxon>Cyanophyceae</taxon>
        <taxon>Oscillatoriophycideae</taxon>
        <taxon>Aerosakkonematales</taxon>
        <taxon>Aerosakkonemataceae</taxon>
        <taxon>Floridanema</taxon>
        <taxon>Floridanema evergladense</taxon>
    </lineage>
</organism>
<accession>A0ABV4WMH9</accession>